<dbReference type="Proteomes" id="UP000274097">
    <property type="component" value="Unassembled WGS sequence"/>
</dbReference>
<name>A0A3A9K484_9PROT</name>
<dbReference type="EMBL" id="RAQU01000003">
    <property type="protein sequence ID" value="RKK06169.1"/>
    <property type="molecule type" value="Genomic_DNA"/>
</dbReference>
<dbReference type="GO" id="GO:0015833">
    <property type="term" value="P:peptide transport"/>
    <property type="evidence" value="ECO:0007669"/>
    <property type="project" value="TreeGrafter"/>
</dbReference>
<feature type="domain" description="Solute-binding protein family 5" evidence="5">
    <location>
        <begin position="70"/>
        <end position="446"/>
    </location>
</feature>
<evidence type="ECO:0000259" key="5">
    <source>
        <dbReference type="Pfam" id="PF00496"/>
    </source>
</evidence>
<reference evidence="6 9" key="1">
    <citation type="submission" date="2018-09" db="EMBL/GenBank/DDBJ databases">
        <title>Roseomonas sp. nov., isolated from feces of Tibetan antelopes in the Qinghai-Tibet plateau, China.</title>
        <authorList>
            <person name="Tian Z."/>
        </authorList>
    </citation>
    <scope>NUCLEOTIDE SEQUENCE [LARGE SCALE GENOMIC DNA]</scope>
    <source>
        <strain evidence="7 8">Z23</strain>
        <strain evidence="6 9">Z24</strain>
    </source>
</reference>
<accession>A0A3A9K484</accession>
<gene>
    <name evidence="6" type="ORF">D6Z83_00450</name>
    <name evidence="7" type="ORF">EBE87_22165</name>
</gene>
<comment type="subcellular location">
    <subcellularLocation>
        <location evidence="1">Periplasm</location>
    </subcellularLocation>
</comment>
<proteinExistence type="inferred from homology"/>
<dbReference type="PANTHER" id="PTHR30290:SF38">
    <property type="entry name" value="D,D-DIPEPTIDE-BINDING PERIPLASMIC PROTEIN DDPA-RELATED"/>
    <property type="match status" value="1"/>
</dbReference>
<dbReference type="GO" id="GO:1904680">
    <property type="term" value="F:peptide transmembrane transporter activity"/>
    <property type="evidence" value="ECO:0007669"/>
    <property type="project" value="TreeGrafter"/>
</dbReference>
<dbReference type="SUPFAM" id="SSF53850">
    <property type="entry name" value="Periplasmic binding protein-like II"/>
    <property type="match status" value="1"/>
</dbReference>
<evidence type="ECO:0000313" key="7">
    <source>
        <dbReference type="EMBL" id="RMI17510.1"/>
    </source>
</evidence>
<keyword evidence="3 4" id="KW-0732">Signal</keyword>
<evidence type="ECO:0000256" key="4">
    <source>
        <dbReference type="SAM" id="SignalP"/>
    </source>
</evidence>
<dbReference type="GO" id="GO:0030288">
    <property type="term" value="C:outer membrane-bounded periplasmic space"/>
    <property type="evidence" value="ECO:0007669"/>
    <property type="project" value="UniProtKB-ARBA"/>
</dbReference>
<dbReference type="RefSeq" id="WP_120636362.1">
    <property type="nucleotide sequence ID" value="NZ_RAQU01000003.1"/>
</dbReference>
<organism evidence="6 9">
    <name type="scientific">Teichococcus wenyumeiae</name>
    <dbReference type="NCBI Taxonomy" id="2478470"/>
    <lineage>
        <taxon>Bacteria</taxon>
        <taxon>Pseudomonadati</taxon>
        <taxon>Pseudomonadota</taxon>
        <taxon>Alphaproteobacteria</taxon>
        <taxon>Acetobacterales</taxon>
        <taxon>Roseomonadaceae</taxon>
        <taxon>Roseomonas</taxon>
    </lineage>
</organism>
<dbReference type="Gene3D" id="3.10.105.10">
    <property type="entry name" value="Dipeptide-binding Protein, Domain 3"/>
    <property type="match status" value="1"/>
</dbReference>
<dbReference type="InParanoid" id="A0A3A9K484"/>
<dbReference type="CDD" id="cd08502">
    <property type="entry name" value="PBP2_NikA_DppA_OppA_like_16"/>
    <property type="match status" value="1"/>
</dbReference>
<dbReference type="PIRSF" id="PIRSF002741">
    <property type="entry name" value="MppA"/>
    <property type="match status" value="1"/>
</dbReference>
<dbReference type="PANTHER" id="PTHR30290">
    <property type="entry name" value="PERIPLASMIC BINDING COMPONENT OF ABC TRANSPORTER"/>
    <property type="match status" value="1"/>
</dbReference>
<comment type="caution">
    <text evidence="6">The sequence shown here is derived from an EMBL/GenBank/DDBJ whole genome shotgun (WGS) entry which is preliminary data.</text>
</comment>
<comment type="similarity">
    <text evidence="2">Belongs to the bacterial solute-binding protein 5 family.</text>
</comment>
<dbReference type="GO" id="GO:0043190">
    <property type="term" value="C:ATP-binding cassette (ABC) transporter complex"/>
    <property type="evidence" value="ECO:0007669"/>
    <property type="project" value="InterPro"/>
</dbReference>
<dbReference type="InterPro" id="IPR039424">
    <property type="entry name" value="SBP_5"/>
</dbReference>
<protein>
    <submittedName>
        <fullName evidence="6">ABC transporter substrate-binding protein</fullName>
    </submittedName>
</protein>
<dbReference type="InterPro" id="IPR000914">
    <property type="entry name" value="SBP_5_dom"/>
</dbReference>
<feature type="signal peptide" evidence="4">
    <location>
        <begin position="1"/>
        <end position="23"/>
    </location>
</feature>
<keyword evidence="8" id="KW-1185">Reference proteome</keyword>
<evidence type="ECO:0000256" key="1">
    <source>
        <dbReference type="ARBA" id="ARBA00004418"/>
    </source>
</evidence>
<evidence type="ECO:0000256" key="3">
    <source>
        <dbReference type="ARBA" id="ARBA00022729"/>
    </source>
</evidence>
<dbReference type="AlphaFoldDB" id="A0A3A9K484"/>
<evidence type="ECO:0000313" key="6">
    <source>
        <dbReference type="EMBL" id="RKK06169.1"/>
    </source>
</evidence>
<evidence type="ECO:0000313" key="8">
    <source>
        <dbReference type="Proteomes" id="UP000274097"/>
    </source>
</evidence>
<dbReference type="EMBL" id="RFLX01000027">
    <property type="protein sequence ID" value="RMI17510.1"/>
    <property type="molecule type" value="Genomic_DNA"/>
</dbReference>
<evidence type="ECO:0000256" key="2">
    <source>
        <dbReference type="ARBA" id="ARBA00005695"/>
    </source>
</evidence>
<sequence>MQRRSFLAVAAGSVASLSRPALAQGQRNTLRFVPQSDLTVIDPVFTTAYVTRHHALMIWDQLYGLDSNLQPQPQMVEGHTVEDDGKLWTFTLRPGLKFHDGEPVRGRDCVASIRRWAERNAEGGTLMARVAEITAPADNRFVIRLQKPYPGILSTLARLGPPALMIMPERIAQTPSSQQIKELIGSGPFRWKADERIVGAKVVYEKNRDYVPRQGGTPSWAAGPKVVHVDRVEWTVMPDPGTAMSALQNGEVDWWENPPNDLLPLLEGSRSLKARRSSPLGIVGTGIFNHLHAPFNNPEIRRVVMEAFSQEDCMAAAAGEPSMWRAGVGVFPPETPMANDAGMAAITGPRNLEASKKALQAAGYKGERVVLMAASDNPVLAALGEVANDVLRRLGMNVDYVVSDWGTLVQRRASKAAPEAGGWNMFHTTWYGLDLINPSVSQMLRTAGGQTYFGWPDIPELEALRNAWIDASDLAEQKRLARDIQALALKQAVYIPTGQYFNMTAYSAKLEDVPDGLHAFWSARFT</sequence>
<dbReference type="Gene3D" id="3.40.190.10">
    <property type="entry name" value="Periplasmic binding protein-like II"/>
    <property type="match status" value="1"/>
</dbReference>
<feature type="chain" id="PRO_5017247229" evidence="4">
    <location>
        <begin position="24"/>
        <end position="526"/>
    </location>
</feature>
<evidence type="ECO:0000313" key="9">
    <source>
        <dbReference type="Proteomes" id="UP000278036"/>
    </source>
</evidence>
<dbReference type="InterPro" id="IPR030678">
    <property type="entry name" value="Peptide/Ni-bd"/>
</dbReference>
<dbReference type="OrthoDB" id="7233744at2"/>
<dbReference type="Proteomes" id="UP000278036">
    <property type="component" value="Unassembled WGS sequence"/>
</dbReference>
<dbReference type="Pfam" id="PF00496">
    <property type="entry name" value="SBP_bac_5"/>
    <property type="match status" value="1"/>
</dbReference>